<dbReference type="InterPro" id="IPR009056">
    <property type="entry name" value="Cyt_c-like_dom"/>
</dbReference>
<feature type="region of interest" description="Disordered" evidence="5">
    <location>
        <begin position="35"/>
        <end position="57"/>
    </location>
</feature>
<gene>
    <name evidence="8" type="ORF">SAMN04490248_12030</name>
</gene>
<dbReference type="STRING" id="569882.SAMN04490248_12030"/>
<sequence length="225" mass="23466">MSIRDLTLACAVAIAAGPLAAQNNEPERTSAALPETLEGTGERAPMTPPRSSANEVGVIDPTANQFGIGQIATEEEIAAIDIDAMPDGRGLPAGSGTYAEGKQVYSETCAACHGSDLRGISALGAPRLIGGRGTLADDNPIKTVESYWPYASTLFDYVHRSMPMDSPGSLTAEEVYAVSAYILGRSGIIDDDPDAALDGDSLPDIEMPNVDGFVPDPRPDVNTTE</sequence>
<dbReference type="Proteomes" id="UP000198893">
    <property type="component" value="Unassembled WGS sequence"/>
</dbReference>
<dbReference type="GO" id="GO:0046872">
    <property type="term" value="F:metal ion binding"/>
    <property type="evidence" value="ECO:0007669"/>
    <property type="project" value="UniProtKB-KW"/>
</dbReference>
<dbReference type="RefSeq" id="WP_217639319.1">
    <property type="nucleotide sequence ID" value="NZ_FODS01000020.1"/>
</dbReference>
<feature type="chain" id="PRO_5011737937" evidence="6">
    <location>
        <begin position="22"/>
        <end position="225"/>
    </location>
</feature>
<keyword evidence="6" id="KW-0732">Signal</keyword>
<evidence type="ECO:0000313" key="9">
    <source>
        <dbReference type="Proteomes" id="UP000198893"/>
    </source>
</evidence>
<keyword evidence="1 4" id="KW-0349">Heme</keyword>
<accession>A0A1H8UHT4</accession>
<dbReference type="GO" id="GO:0020037">
    <property type="term" value="F:heme binding"/>
    <property type="evidence" value="ECO:0007669"/>
    <property type="project" value="InterPro"/>
</dbReference>
<name>A0A1H8UHT4_9RHOB</name>
<dbReference type="AlphaFoldDB" id="A0A1H8UHT4"/>
<feature type="region of interest" description="Disordered" evidence="5">
    <location>
        <begin position="198"/>
        <end position="225"/>
    </location>
</feature>
<keyword evidence="3 4" id="KW-0408">Iron</keyword>
<dbReference type="PROSITE" id="PS51007">
    <property type="entry name" value="CYTC"/>
    <property type="match status" value="1"/>
</dbReference>
<keyword evidence="9" id="KW-1185">Reference proteome</keyword>
<evidence type="ECO:0000256" key="5">
    <source>
        <dbReference type="SAM" id="MobiDB-lite"/>
    </source>
</evidence>
<evidence type="ECO:0000259" key="7">
    <source>
        <dbReference type="PROSITE" id="PS51007"/>
    </source>
</evidence>
<dbReference type="SUPFAM" id="SSF46626">
    <property type="entry name" value="Cytochrome c"/>
    <property type="match status" value="1"/>
</dbReference>
<dbReference type="Gene3D" id="1.10.760.10">
    <property type="entry name" value="Cytochrome c-like domain"/>
    <property type="match status" value="1"/>
</dbReference>
<evidence type="ECO:0000256" key="4">
    <source>
        <dbReference type="PROSITE-ProRule" id="PRU00433"/>
    </source>
</evidence>
<evidence type="ECO:0000256" key="3">
    <source>
        <dbReference type="ARBA" id="ARBA00023004"/>
    </source>
</evidence>
<dbReference type="EMBL" id="FODS01000020">
    <property type="protein sequence ID" value="SEP02780.1"/>
    <property type="molecule type" value="Genomic_DNA"/>
</dbReference>
<dbReference type="Pfam" id="PF00034">
    <property type="entry name" value="Cytochrom_C"/>
    <property type="match status" value="1"/>
</dbReference>
<dbReference type="InterPro" id="IPR036909">
    <property type="entry name" value="Cyt_c-like_dom_sf"/>
</dbReference>
<evidence type="ECO:0000256" key="6">
    <source>
        <dbReference type="SAM" id="SignalP"/>
    </source>
</evidence>
<dbReference type="PANTHER" id="PTHR35008">
    <property type="entry name" value="BLL4482 PROTEIN-RELATED"/>
    <property type="match status" value="1"/>
</dbReference>
<protein>
    <submittedName>
        <fullName evidence="8">Cytochrome c</fullName>
    </submittedName>
</protein>
<keyword evidence="2 4" id="KW-0479">Metal-binding</keyword>
<feature type="domain" description="Cytochrome c" evidence="7">
    <location>
        <begin position="96"/>
        <end position="186"/>
    </location>
</feature>
<evidence type="ECO:0000313" key="8">
    <source>
        <dbReference type="EMBL" id="SEP02780.1"/>
    </source>
</evidence>
<dbReference type="GO" id="GO:0009055">
    <property type="term" value="F:electron transfer activity"/>
    <property type="evidence" value="ECO:0007669"/>
    <property type="project" value="InterPro"/>
</dbReference>
<reference evidence="8 9" key="1">
    <citation type="submission" date="2016-10" db="EMBL/GenBank/DDBJ databases">
        <authorList>
            <person name="de Groot N.N."/>
        </authorList>
    </citation>
    <scope>NUCLEOTIDE SEQUENCE [LARGE SCALE GENOMIC DNA]</scope>
    <source>
        <strain evidence="8 9">DSM 27842</strain>
    </source>
</reference>
<dbReference type="PANTHER" id="PTHR35008:SF8">
    <property type="entry name" value="ALCOHOL DEHYDROGENASE CYTOCHROME C SUBUNIT"/>
    <property type="match status" value="1"/>
</dbReference>
<dbReference type="InterPro" id="IPR051459">
    <property type="entry name" value="Cytochrome_c-type_DH"/>
</dbReference>
<proteinExistence type="predicted"/>
<evidence type="ECO:0000256" key="2">
    <source>
        <dbReference type="ARBA" id="ARBA00022723"/>
    </source>
</evidence>
<feature type="signal peptide" evidence="6">
    <location>
        <begin position="1"/>
        <end position="21"/>
    </location>
</feature>
<organism evidence="8 9">
    <name type="scientific">Salinihabitans flavidus</name>
    <dbReference type="NCBI Taxonomy" id="569882"/>
    <lineage>
        <taxon>Bacteria</taxon>
        <taxon>Pseudomonadati</taxon>
        <taxon>Pseudomonadota</taxon>
        <taxon>Alphaproteobacteria</taxon>
        <taxon>Rhodobacterales</taxon>
        <taxon>Roseobacteraceae</taxon>
        <taxon>Salinihabitans</taxon>
    </lineage>
</organism>
<evidence type="ECO:0000256" key="1">
    <source>
        <dbReference type="ARBA" id="ARBA00022617"/>
    </source>
</evidence>